<name>M7PJC1_9GAMM</name>
<comment type="caution">
    <text evidence="4">The sequence shown here is derived from an EMBL/GenBank/DDBJ whole genome shotgun (WGS) entry which is preliminary data.</text>
</comment>
<dbReference type="EMBL" id="APHR01000010">
    <property type="protein sequence ID" value="EMR13990.1"/>
    <property type="molecule type" value="Genomic_DNA"/>
</dbReference>
<dbReference type="GO" id="GO:0046872">
    <property type="term" value="F:metal ion binding"/>
    <property type="evidence" value="ECO:0007669"/>
    <property type="project" value="UniProtKB-KW"/>
</dbReference>
<dbReference type="RefSeq" id="WP_009725536.1">
    <property type="nucleotide sequence ID" value="NZ_APHR01000010.1"/>
</dbReference>
<evidence type="ECO:0000313" key="4">
    <source>
        <dbReference type="EMBL" id="EMR13990.1"/>
    </source>
</evidence>
<keyword evidence="5" id="KW-1185">Reference proteome</keyword>
<protein>
    <submittedName>
        <fullName evidence="4">Methyl-accepting chemotaxis protein</fullName>
    </submittedName>
</protein>
<accession>M7PJC1</accession>
<dbReference type="InterPro" id="IPR012827">
    <property type="entry name" value="Hemerythrin_metal-bd"/>
</dbReference>
<evidence type="ECO:0000256" key="1">
    <source>
        <dbReference type="ARBA" id="ARBA00010587"/>
    </source>
</evidence>
<evidence type="ECO:0000313" key="5">
    <source>
        <dbReference type="Proteomes" id="UP000012019"/>
    </source>
</evidence>
<keyword evidence="3" id="KW-0408">Iron</keyword>
<dbReference type="eggNOG" id="COG2703">
    <property type="taxonomic scope" value="Bacteria"/>
</dbReference>
<reference evidence="4 5" key="1">
    <citation type="journal article" date="2013" name="Genome Announc.">
        <title>Draft Genome Sequence of Methylophaga lonarensis MPLT, a Haloalkaliphilic (Non-Methane-Utilizing) Methylotroph.</title>
        <authorList>
            <person name="Shetty S.A."/>
            <person name="Marathe N.P."/>
            <person name="Munot H."/>
            <person name="Antony C.P."/>
            <person name="Dhotre D.P."/>
            <person name="Murrell J.C."/>
            <person name="Shouche Y.S."/>
        </authorList>
    </citation>
    <scope>NUCLEOTIDE SEQUENCE [LARGE SCALE GENOMIC DNA]</scope>
    <source>
        <strain evidence="4 5">MPL</strain>
    </source>
</reference>
<organism evidence="4 5">
    <name type="scientific">Methylophaga lonarensis MPL</name>
    <dbReference type="NCBI Taxonomy" id="1286106"/>
    <lineage>
        <taxon>Bacteria</taxon>
        <taxon>Pseudomonadati</taxon>
        <taxon>Pseudomonadota</taxon>
        <taxon>Gammaproteobacteria</taxon>
        <taxon>Thiotrichales</taxon>
        <taxon>Piscirickettsiaceae</taxon>
        <taxon>Methylophaga</taxon>
    </lineage>
</organism>
<evidence type="ECO:0000256" key="3">
    <source>
        <dbReference type="ARBA" id="ARBA00023004"/>
    </source>
</evidence>
<dbReference type="Gene3D" id="1.20.120.50">
    <property type="entry name" value="Hemerythrin-like"/>
    <property type="match status" value="1"/>
</dbReference>
<dbReference type="OrthoDB" id="9813903at2"/>
<sequence length="142" mass="16844">MEIVSPPLYLVWNSDYKHDQPILDEQHRGIVSIINSLHFFIQQGTALDSLGPTIDLLRRFLDFHFKTEGGILLAVESPLSEEYKKLALDSLQEFDLICQHAIRDEQPQEVLLFLKRWWQSHLELHERINPYFRHWTGEYCQV</sequence>
<dbReference type="CDD" id="cd12107">
    <property type="entry name" value="Hemerythrin"/>
    <property type="match status" value="1"/>
</dbReference>
<dbReference type="InterPro" id="IPR035938">
    <property type="entry name" value="Hemerythrin-like_sf"/>
</dbReference>
<dbReference type="STRING" id="1286106.MPL1_02478"/>
<dbReference type="PATRIC" id="fig|1286106.3.peg.495"/>
<keyword evidence="2" id="KW-0479">Metal-binding</keyword>
<gene>
    <name evidence="4" type="ORF">MPL1_02478</name>
</gene>
<dbReference type="Proteomes" id="UP000012019">
    <property type="component" value="Unassembled WGS sequence"/>
</dbReference>
<proteinExistence type="inferred from homology"/>
<evidence type="ECO:0000256" key="2">
    <source>
        <dbReference type="ARBA" id="ARBA00022723"/>
    </source>
</evidence>
<comment type="similarity">
    <text evidence="1">Belongs to the hemerythrin family.</text>
</comment>
<dbReference type="AlphaFoldDB" id="M7PJC1"/>
<dbReference type="SUPFAM" id="SSF47188">
    <property type="entry name" value="Hemerythrin-like"/>
    <property type="match status" value="1"/>
</dbReference>